<dbReference type="Pfam" id="PF12728">
    <property type="entry name" value="HTH_17"/>
    <property type="match status" value="1"/>
</dbReference>
<organism evidence="2 3">
    <name type="scientific">Aneurinibacillus thermoaerophilus</name>
    <dbReference type="NCBI Taxonomy" id="143495"/>
    <lineage>
        <taxon>Bacteria</taxon>
        <taxon>Bacillati</taxon>
        <taxon>Bacillota</taxon>
        <taxon>Bacilli</taxon>
        <taxon>Bacillales</taxon>
        <taxon>Paenibacillaceae</taxon>
        <taxon>Aneurinibacillus group</taxon>
        <taxon>Aneurinibacillus</taxon>
    </lineage>
</organism>
<accession>A0A1G8FES1</accession>
<sequence length="97" mass="11455">MGWRNIYSSMVRFKYLEGDTMAEEITFKSRDELTAYIVNEVVNTTEALEILGCSRQNLNDLVKRGVLKPIKELPRDRLFYKADVLKRKEQAEQRKKQ</sequence>
<reference evidence="2 3" key="1">
    <citation type="submission" date="2016-10" db="EMBL/GenBank/DDBJ databases">
        <authorList>
            <person name="de Groot N.N."/>
        </authorList>
    </citation>
    <scope>NUCLEOTIDE SEQUENCE [LARGE SCALE GENOMIC DNA]</scope>
    <source>
        <strain evidence="2 3">L 420-91</strain>
    </source>
</reference>
<protein>
    <recommendedName>
        <fullName evidence="1">Helix-turn-helix domain-containing protein</fullName>
    </recommendedName>
</protein>
<name>A0A1G8FES1_ANETH</name>
<evidence type="ECO:0000313" key="2">
    <source>
        <dbReference type="EMBL" id="SDH80605.1"/>
    </source>
</evidence>
<feature type="domain" description="Helix-turn-helix" evidence="1">
    <location>
        <begin position="43"/>
        <end position="90"/>
    </location>
</feature>
<dbReference type="AlphaFoldDB" id="A0A1G8FES1"/>
<evidence type="ECO:0000259" key="1">
    <source>
        <dbReference type="Pfam" id="PF12728"/>
    </source>
</evidence>
<proteinExistence type="predicted"/>
<gene>
    <name evidence="2" type="ORF">SAMN04489735_10649</name>
</gene>
<dbReference type="EMBL" id="FNDE01000064">
    <property type="protein sequence ID" value="SDH80605.1"/>
    <property type="molecule type" value="Genomic_DNA"/>
</dbReference>
<dbReference type="InterPro" id="IPR041657">
    <property type="entry name" value="HTH_17"/>
</dbReference>
<dbReference type="Proteomes" id="UP000198956">
    <property type="component" value="Unassembled WGS sequence"/>
</dbReference>
<evidence type="ECO:0000313" key="3">
    <source>
        <dbReference type="Proteomes" id="UP000198956"/>
    </source>
</evidence>